<dbReference type="SUPFAM" id="SSF53955">
    <property type="entry name" value="Lysozyme-like"/>
    <property type="match status" value="1"/>
</dbReference>
<evidence type="ECO:0000256" key="1">
    <source>
        <dbReference type="ARBA" id="ARBA00000632"/>
    </source>
</evidence>
<organism evidence="8 9">
    <name type="scientific">Hymenobacter yonginensis</name>
    <dbReference type="NCBI Taxonomy" id="748197"/>
    <lineage>
        <taxon>Bacteria</taxon>
        <taxon>Pseudomonadati</taxon>
        <taxon>Bacteroidota</taxon>
        <taxon>Cytophagia</taxon>
        <taxon>Cytophagales</taxon>
        <taxon>Hymenobacteraceae</taxon>
        <taxon>Hymenobacter</taxon>
    </lineage>
</organism>
<keyword evidence="5" id="KW-1035">Host cytoplasm</keyword>
<sequence length="146" mass="15941">MKTDAAGRAFITKEEGEVLKTYLCAAGVATIGVGHTGPDVVARMTITREQSQMLLSKDLARFEAAVNRAVTVPLTQNQFNALVSFAFNLGEAALAKSSLVRYVNTTAVRDPAALRNYFRIWRNVNGKLSAAIEARRLREAALFLKP</sequence>
<keyword evidence="6 7" id="KW-0326">Glycosidase</keyword>
<comment type="catalytic activity">
    <reaction evidence="1 7">
        <text>Hydrolysis of (1-&gt;4)-beta-linkages between N-acetylmuramic acid and N-acetyl-D-glucosamine residues in a peptidoglycan and between N-acetyl-D-glucosamine residues in chitodextrins.</text>
        <dbReference type="EC" id="3.2.1.17"/>
    </reaction>
</comment>
<evidence type="ECO:0000313" key="8">
    <source>
        <dbReference type="EMBL" id="WBO86248.1"/>
    </source>
</evidence>
<dbReference type="PANTHER" id="PTHR38107">
    <property type="match status" value="1"/>
</dbReference>
<comment type="similarity">
    <text evidence="7">Belongs to the glycosyl hydrolase 24 family.</text>
</comment>
<evidence type="ECO:0000256" key="2">
    <source>
        <dbReference type="ARBA" id="ARBA00022529"/>
    </source>
</evidence>
<evidence type="ECO:0000256" key="4">
    <source>
        <dbReference type="ARBA" id="ARBA00022801"/>
    </source>
</evidence>
<evidence type="ECO:0000313" key="9">
    <source>
        <dbReference type="Proteomes" id="UP001211872"/>
    </source>
</evidence>
<dbReference type="InterPro" id="IPR023346">
    <property type="entry name" value="Lysozyme-like_dom_sf"/>
</dbReference>
<dbReference type="EC" id="3.2.1.17" evidence="7"/>
<reference evidence="8 9" key="1">
    <citation type="journal article" date="2011" name="Int. J. Syst. Evol. Microbiol.">
        <title>Hymenobacter yonginensis sp. nov., isolated from a mesotrophic artificial lake.</title>
        <authorList>
            <person name="Joung Y."/>
            <person name="Cho S.H."/>
            <person name="Kim H."/>
            <person name="Kim S.B."/>
            <person name="Joh K."/>
        </authorList>
    </citation>
    <scope>NUCLEOTIDE SEQUENCE [LARGE SCALE GENOMIC DNA]</scope>
    <source>
        <strain evidence="8 9">KCTC 22745</strain>
    </source>
</reference>
<name>A0ABY7PTI1_9BACT</name>
<dbReference type="InterPro" id="IPR023347">
    <property type="entry name" value="Lysozyme_dom_sf"/>
</dbReference>
<dbReference type="HAMAP" id="MF_04110">
    <property type="entry name" value="ENDOLYSIN_T4"/>
    <property type="match status" value="1"/>
</dbReference>
<dbReference type="CDD" id="cd00737">
    <property type="entry name" value="lyz_endolysin_autolysin"/>
    <property type="match status" value="1"/>
</dbReference>
<dbReference type="Pfam" id="PF00959">
    <property type="entry name" value="Phage_lysozyme"/>
    <property type="match status" value="1"/>
</dbReference>
<dbReference type="InterPro" id="IPR002196">
    <property type="entry name" value="Glyco_hydro_24"/>
</dbReference>
<dbReference type="InterPro" id="IPR034690">
    <property type="entry name" value="Endolysin_T4_type"/>
</dbReference>
<dbReference type="Proteomes" id="UP001211872">
    <property type="component" value="Chromosome"/>
</dbReference>
<dbReference type="Gene3D" id="1.10.530.40">
    <property type="match status" value="1"/>
</dbReference>
<dbReference type="EMBL" id="CP115396">
    <property type="protein sequence ID" value="WBO86248.1"/>
    <property type="molecule type" value="Genomic_DNA"/>
</dbReference>
<gene>
    <name evidence="8" type="ORF">O9Z63_08295</name>
</gene>
<dbReference type="InterPro" id="IPR051018">
    <property type="entry name" value="Bacteriophage_GH24"/>
</dbReference>
<evidence type="ECO:0000256" key="6">
    <source>
        <dbReference type="ARBA" id="ARBA00023295"/>
    </source>
</evidence>
<evidence type="ECO:0000256" key="7">
    <source>
        <dbReference type="RuleBase" id="RU003788"/>
    </source>
</evidence>
<protein>
    <recommendedName>
        <fullName evidence="7">Lysozyme</fullName>
        <ecNumber evidence="7">3.2.1.17</ecNumber>
    </recommendedName>
</protein>
<proteinExistence type="inferred from homology"/>
<dbReference type="RefSeq" id="WP_270128831.1">
    <property type="nucleotide sequence ID" value="NZ_CP115396.1"/>
</dbReference>
<dbReference type="PANTHER" id="PTHR38107:SF4">
    <property type="entry name" value="LYSOZYME"/>
    <property type="match status" value="1"/>
</dbReference>
<keyword evidence="4 7" id="KW-0378">Hydrolase</keyword>
<keyword evidence="3 7" id="KW-0081">Bacteriolytic enzyme</keyword>
<evidence type="ECO:0000256" key="3">
    <source>
        <dbReference type="ARBA" id="ARBA00022638"/>
    </source>
</evidence>
<dbReference type="InterPro" id="IPR033907">
    <property type="entry name" value="Endolysin_autolysin"/>
</dbReference>
<keyword evidence="2 7" id="KW-0929">Antimicrobial</keyword>
<accession>A0ABY7PTI1</accession>
<keyword evidence="9" id="KW-1185">Reference proteome</keyword>
<evidence type="ECO:0000256" key="5">
    <source>
        <dbReference type="ARBA" id="ARBA00023200"/>
    </source>
</evidence>